<proteinExistence type="predicted"/>
<feature type="chain" id="PRO_5004555884" evidence="1">
    <location>
        <begin position="21"/>
        <end position="72"/>
    </location>
</feature>
<organism evidence="2 3">
    <name type="scientific">Salipiger mucosus DSM 16094</name>
    <dbReference type="NCBI Taxonomy" id="1123237"/>
    <lineage>
        <taxon>Bacteria</taxon>
        <taxon>Pseudomonadati</taxon>
        <taxon>Pseudomonadota</taxon>
        <taxon>Alphaproteobacteria</taxon>
        <taxon>Rhodobacterales</taxon>
        <taxon>Roseobacteraceae</taxon>
        <taxon>Salipiger</taxon>
    </lineage>
</organism>
<gene>
    <name evidence="2" type="ORF">Salmuc_03472</name>
</gene>
<reference evidence="3" key="1">
    <citation type="journal article" date="2014" name="Stand. Genomic Sci.">
        <title>Genome sequence of the exopolysaccharide-producing Salipiger mucosus type strain (DSM 16094(T)), a moderately halophilic member of the Roseobacter clade.</title>
        <authorList>
            <person name="Riedel T."/>
            <person name="Spring S."/>
            <person name="Fiebig A."/>
            <person name="Petersen J."/>
            <person name="Kyrpides N.C."/>
            <person name="Goker M."/>
            <person name="Klenk H.P."/>
        </authorList>
    </citation>
    <scope>NUCLEOTIDE SEQUENCE [LARGE SCALE GENOMIC DNA]</scope>
    <source>
        <strain evidence="3">DSM 16094</strain>
    </source>
</reference>
<comment type="caution">
    <text evidence="2">The sequence shown here is derived from an EMBL/GenBank/DDBJ whole genome shotgun (WGS) entry which is preliminary data.</text>
</comment>
<feature type="signal peptide" evidence="1">
    <location>
        <begin position="1"/>
        <end position="20"/>
    </location>
</feature>
<sequence length="72" mass="7688">MKRIITTAAALALTAGASAAAPSDATLNKVRQFVPNADVASFTDHERTQVLAVLVSGESDTTKRNRIQHILR</sequence>
<accession>S9RJ43</accession>
<protein>
    <submittedName>
        <fullName evidence="2">Uncharacterized protein</fullName>
    </submittedName>
</protein>
<dbReference type="RefSeq" id="WP_020042872.1">
    <property type="nucleotide sequence ID" value="NZ_KE557281.1"/>
</dbReference>
<evidence type="ECO:0000313" key="3">
    <source>
        <dbReference type="Proteomes" id="UP000015347"/>
    </source>
</evidence>
<keyword evidence="1" id="KW-0732">Signal</keyword>
<dbReference type="Proteomes" id="UP000015347">
    <property type="component" value="Unassembled WGS sequence"/>
</dbReference>
<evidence type="ECO:0000256" key="1">
    <source>
        <dbReference type="SAM" id="SignalP"/>
    </source>
</evidence>
<dbReference type="AlphaFoldDB" id="S9RJ43"/>
<dbReference type="EMBL" id="APVH01000042">
    <property type="protein sequence ID" value="EPX78115.1"/>
    <property type="molecule type" value="Genomic_DNA"/>
</dbReference>
<dbReference type="OrthoDB" id="7876553at2"/>
<name>S9RJ43_9RHOB</name>
<dbReference type="HOGENOM" id="CLU_2720001_0_0_5"/>
<keyword evidence="3" id="KW-1185">Reference proteome</keyword>
<evidence type="ECO:0000313" key="2">
    <source>
        <dbReference type="EMBL" id="EPX78115.1"/>
    </source>
</evidence>